<evidence type="ECO:0008006" key="4">
    <source>
        <dbReference type="Google" id="ProtNLM"/>
    </source>
</evidence>
<accession>A0AAW6ATW1</accession>
<dbReference type="EMBL" id="JAINVB010000001">
    <property type="protein sequence ID" value="MCK0087947.1"/>
    <property type="molecule type" value="Genomic_DNA"/>
</dbReference>
<dbReference type="AlphaFoldDB" id="A0AAW6ATW1"/>
<dbReference type="SUPFAM" id="SSF54427">
    <property type="entry name" value="NTF2-like"/>
    <property type="match status" value="1"/>
</dbReference>
<comment type="caution">
    <text evidence="2">The sequence shown here is derived from an EMBL/GenBank/DDBJ whole genome shotgun (WGS) entry which is preliminary data.</text>
</comment>
<reference evidence="2" key="2">
    <citation type="submission" date="2023-01" db="EMBL/GenBank/DDBJ databases">
        <title>Human gut microbiome strain richness.</title>
        <authorList>
            <person name="Chen-Liaw A."/>
        </authorList>
    </citation>
    <scope>NUCLEOTIDE SEQUENCE</scope>
    <source>
        <strain evidence="2">B1_m1001713B170214d0_201011</strain>
    </source>
</reference>
<proteinExistence type="predicted"/>
<dbReference type="EMBL" id="JAQLGM010000008">
    <property type="protein sequence ID" value="MDB1999565.1"/>
    <property type="molecule type" value="Genomic_DNA"/>
</dbReference>
<dbReference type="GeneID" id="57969077"/>
<dbReference type="Gene3D" id="3.10.450.50">
    <property type="match status" value="1"/>
</dbReference>
<protein>
    <recommendedName>
        <fullName evidence="4">Nuclear transport factor 2 family protein</fullName>
    </recommendedName>
</protein>
<evidence type="ECO:0000313" key="1">
    <source>
        <dbReference type="EMBL" id="MCK0087947.1"/>
    </source>
</evidence>
<dbReference type="Proteomes" id="UP001203136">
    <property type="component" value="Unassembled WGS sequence"/>
</dbReference>
<evidence type="ECO:0000313" key="2">
    <source>
        <dbReference type="EMBL" id="MDB1999565.1"/>
    </source>
</evidence>
<reference evidence="1" key="1">
    <citation type="journal article" date="2022" name="Cell Host Microbe">
        <title>Colonization of the live biotherapeutic product VE303 and modulation of the microbiota and metabolites in healthy volunteers.</title>
        <authorList>
            <person name="Dsouza M."/>
            <person name="Menon R."/>
            <person name="Crossette E."/>
            <person name="Bhattarai S.K."/>
            <person name="Schneider J."/>
            <person name="Kim Y.G."/>
            <person name="Reddy S."/>
            <person name="Caballero S."/>
            <person name="Felix C."/>
            <person name="Cornacchione L."/>
            <person name="Hendrickson J."/>
            <person name="Watson A.R."/>
            <person name="Minot S.S."/>
            <person name="Greenfield N."/>
            <person name="Schopf L."/>
            <person name="Szabady R."/>
            <person name="Patarroyo J."/>
            <person name="Smith W."/>
            <person name="Harrison P."/>
            <person name="Kuijper E.J."/>
            <person name="Kelly C.P."/>
            <person name="Olle B."/>
            <person name="Bobilev D."/>
            <person name="Silber J.L."/>
            <person name="Bucci V."/>
            <person name="Roberts B."/>
            <person name="Faith J."/>
            <person name="Norman J.M."/>
        </authorList>
    </citation>
    <scope>NUCLEOTIDE SEQUENCE</scope>
    <source>
        <strain evidence="1">VE303-04</strain>
    </source>
</reference>
<evidence type="ECO:0000313" key="3">
    <source>
        <dbReference type="Proteomes" id="UP001300871"/>
    </source>
</evidence>
<dbReference type="RefSeq" id="WP_003502602.1">
    <property type="nucleotide sequence ID" value="NZ_BAABZD010000008.1"/>
</dbReference>
<gene>
    <name evidence="1" type="ORF">K5I21_19155</name>
    <name evidence="2" type="ORF">PM006_05080</name>
</gene>
<sequence>MRILEQYMECMKKGDNIGLADLFNEKGILHDTSFLKLNKDIMHLEGKMAIEMMFHHRFGFNGGPFPITNTVHKADDNVCYFIEYGDRVVPVTAYITEIDEDGKIMRLDIFPL</sequence>
<name>A0AAW6ATW1_CLOSY</name>
<organism evidence="2 3">
    <name type="scientific">Clostridium symbiosum</name>
    <name type="common">Bacteroides symbiosus</name>
    <dbReference type="NCBI Taxonomy" id="1512"/>
    <lineage>
        <taxon>Bacteria</taxon>
        <taxon>Bacillati</taxon>
        <taxon>Bacillota</taxon>
        <taxon>Clostridia</taxon>
        <taxon>Lachnospirales</taxon>
        <taxon>Lachnospiraceae</taxon>
        <taxon>Otoolea</taxon>
    </lineage>
</organism>
<dbReference type="Proteomes" id="UP001300871">
    <property type="component" value="Unassembled WGS sequence"/>
</dbReference>
<dbReference type="InterPro" id="IPR032710">
    <property type="entry name" value="NTF2-like_dom_sf"/>
</dbReference>